<dbReference type="PANTHER" id="PTHR19211">
    <property type="entry name" value="ATP-BINDING TRANSPORT PROTEIN-RELATED"/>
    <property type="match status" value="1"/>
</dbReference>
<evidence type="ECO:0000256" key="1">
    <source>
        <dbReference type="ARBA" id="ARBA00022737"/>
    </source>
</evidence>
<dbReference type="GO" id="GO:0005524">
    <property type="term" value="F:ATP binding"/>
    <property type="evidence" value="ECO:0007669"/>
    <property type="project" value="UniProtKB-KW"/>
</dbReference>
<dbReference type="GO" id="GO:0016887">
    <property type="term" value="F:ATP hydrolysis activity"/>
    <property type="evidence" value="ECO:0007669"/>
    <property type="project" value="InterPro"/>
</dbReference>
<dbReference type="Proteomes" id="UP000586827">
    <property type="component" value="Unassembled WGS sequence"/>
</dbReference>
<dbReference type="InterPro" id="IPR003439">
    <property type="entry name" value="ABC_transporter-like_ATP-bd"/>
</dbReference>
<comment type="caution">
    <text evidence="6">The sequence shown here is derived from an EMBL/GenBank/DDBJ whole genome shotgun (WGS) entry which is preliminary data.</text>
</comment>
<dbReference type="InterPro" id="IPR027417">
    <property type="entry name" value="P-loop_NTPase"/>
</dbReference>
<dbReference type="PROSITE" id="PS50893">
    <property type="entry name" value="ABC_TRANSPORTER_2"/>
    <property type="match status" value="2"/>
</dbReference>
<feature type="domain" description="ABC transporter" evidence="5">
    <location>
        <begin position="337"/>
        <end position="542"/>
    </location>
</feature>
<evidence type="ECO:0000256" key="3">
    <source>
        <dbReference type="ARBA" id="ARBA00022840"/>
    </source>
</evidence>
<dbReference type="InterPro" id="IPR017871">
    <property type="entry name" value="ABC_transporter-like_CS"/>
</dbReference>
<proteinExistence type="predicted"/>
<evidence type="ECO:0000256" key="4">
    <source>
        <dbReference type="SAM" id="Coils"/>
    </source>
</evidence>
<evidence type="ECO:0000313" key="7">
    <source>
        <dbReference type="Proteomes" id="UP000586827"/>
    </source>
</evidence>
<organism evidence="6 7">
    <name type="scientific">Nocardia uniformis</name>
    <dbReference type="NCBI Taxonomy" id="53432"/>
    <lineage>
        <taxon>Bacteria</taxon>
        <taxon>Bacillati</taxon>
        <taxon>Actinomycetota</taxon>
        <taxon>Actinomycetes</taxon>
        <taxon>Mycobacteriales</taxon>
        <taxon>Nocardiaceae</taxon>
        <taxon>Nocardia</taxon>
    </lineage>
</organism>
<gene>
    <name evidence="6" type="ORF">HLB23_01800</name>
</gene>
<dbReference type="Pfam" id="PF12848">
    <property type="entry name" value="ABC_tran_Xtn"/>
    <property type="match status" value="1"/>
</dbReference>
<keyword evidence="4" id="KW-0175">Coiled coil</keyword>
<dbReference type="InterPro" id="IPR003593">
    <property type="entry name" value="AAA+_ATPase"/>
</dbReference>
<dbReference type="RefSeq" id="WP_067520228.1">
    <property type="nucleotide sequence ID" value="NZ_JABELX010000001.1"/>
</dbReference>
<dbReference type="PANTHER" id="PTHR19211:SF14">
    <property type="entry name" value="ATP-BINDING CASSETTE SUB-FAMILY F MEMBER 1"/>
    <property type="match status" value="1"/>
</dbReference>
<name>A0A849BWZ4_9NOCA</name>
<dbReference type="PROSITE" id="PS00211">
    <property type="entry name" value="ABC_TRANSPORTER_1"/>
    <property type="match status" value="2"/>
</dbReference>
<evidence type="ECO:0000259" key="5">
    <source>
        <dbReference type="PROSITE" id="PS50893"/>
    </source>
</evidence>
<dbReference type="Pfam" id="PF00005">
    <property type="entry name" value="ABC_tran"/>
    <property type="match status" value="2"/>
</dbReference>
<dbReference type="SMART" id="SM00382">
    <property type="entry name" value="AAA"/>
    <property type="match status" value="2"/>
</dbReference>
<protein>
    <submittedName>
        <fullName evidence="6">ABC-F family ATP-binding cassette domain-containing protein</fullName>
    </submittedName>
</protein>
<dbReference type="FunFam" id="3.40.50.300:FF:000597">
    <property type="entry name" value="ABC transporter ATP-binding protein"/>
    <property type="match status" value="1"/>
</dbReference>
<accession>A0A849BWZ4</accession>
<dbReference type="InterPro" id="IPR050611">
    <property type="entry name" value="ABCF"/>
</dbReference>
<keyword evidence="7" id="KW-1185">Reference proteome</keyword>
<dbReference type="CDD" id="cd03221">
    <property type="entry name" value="ABCF_EF-3"/>
    <property type="match status" value="2"/>
</dbReference>
<evidence type="ECO:0000256" key="2">
    <source>
        <dbReference type="ARBA" id="ARBA00022741"/>
    </source>
</evidence>
<sequence>MITATDLEVRAGVRTLLTAPGPALRVQSGDRIGLVGRNGAGKTTTLRILAGEGEPYAGMVIRSGDLGYLPQDPREGNLDVLARDRVLSARGLDKLLRDMEKQQALMAEVVDESERDKAIRKYGRLEERFSSLGGYVAESEAARICSSLGLPDRVLAQELRTLSGGQRRRIELARILFAASDGSGGKSDTVLLLDEPTNHLDADSITWLRGFLQNHDGGLIIISHDVELLGDVVNKVWFLDAVRGEADIYNMTWQKYLDARATDEQRRRRERANAEKKASALKQQAAKMGAKATKAVAAQNMLKRAERMMSEVDDIRVADRVARIRFPEPAACGKTPLMAKNLTKLYGSLEIFTGVDLAIDRGSRVVILGLNGAGKTTLLRLLAGVEVPTAGELEPGHGLKVGYFAQEHDTLDDTATVWENIRHAAPDAGEQNLRSLLGAFMFSGPQLEQPAGTLSGGEKTRLALAGLVSSAANVLLLDEPTNNLDPISREQVLDALRSYAGAVVLVTHDPGAAEALNPERVILLPDGTEDHWSKEYLELIQLA</sequence>
<keyword evidence="1" id="KW-0677">Repeat</keyword>
<evidence type="ECO:0000313" key="6">
    <source>
        <dbReference type="EMBL" id="NNH68625.1"/>
    </source>
</evidence>
<keyword evidence="3 6" id="KW-0067">ATP-binding</keyword>
<feature type="coiled-coil region" evidence="4">
    <location>
        <begin position="264"/>
        <end position="291"/>
    </location>
</feature>
<dbReference type="FunFam" id="3.40.50.300:FF:000944">
    <property type="entry name" value="Macrolide ABC transporter ATP-binding protein"/>
    <property type="match status" value="1"/>
</dbReference>
<keyword evidence="2" id="KW-0547">Nucleotide-binding</keyword>
<dbReference type="SUPFAM" id="SSF52540">
    <property type="entry name" value="P-loop containing nucleoside triphosphate hydrolases"/>
    <property type="match status" value="2"/>
</dbReference>
<reference evidence="6 7" key="1">
    <citation type="submission" date="2020-05" db="EMBL/GenBank/DDBJ databases">
        <title>MicrobeNet Type strains.</title>
        <authorList>
            <person name="Nicholson A.C."/>
        </authorList>
    </citation>
    <scope>NUCLEOTIDE SEQUENCE [LARGE SCALE GENOMIC DNA]</scope>
    <source>
        <strain evidence="6 7">JCM 3224</strain>
    </source>
</reference>
<feature type="domain" description="ABC transporter" evidence="5">
    <location>
        <begin position="2"/>
        <end position="269"/>
    </location>
</feature>
<dbReference type="InterPro" id="IPR032781">
    <property type="entry name" value="ABC_tran_Xtn"/>
</dbReference>
<dbReference type="Gene3D" id="3.40.50.300">
    <property type="entry name" value="P-loop containing nucleotide triphosphate hydrolases"/>
    <property type="match status" value="2"/>
</dbReference>
<dbReference type="EMBL" id="JABELX010000001">
    <property type="protein sequence ID" value="NNH68625.1"/>
    <property type="molecule type" value="Genomic_DNA"/>
</dbReference>
<dbReference type="AlphaFoldDB" id="A0A849BWZ4"/>